<sequence>MEAPSSELPPADAPSNVDTPSEPPQDPLPNTTAAPASPTSVLPLSLKSSTAPGTPGGNETLKNLVQGEWRHTFGVIDILVERICSLEGQVLEQQKKETERSVREESLSGIDLDAVMALTSTVKRLEDTCKKQASALKTLSFNVSGHAEDGEDSPLPTARAVATEEEKKEDGDTKKGPPRAKRKSVIEEISNEVDEELKSLELESQKKLEEERLHVQKMKETAQKAAIMMRKQSTIKNLAKEKEEQRIKEVQEKVDAHTAEIKARSENFETRAKEEMAKSKKEMEDMLNKMQAEFARKDKEQEEEKERMRIEGEKKMEAMENAMLEAKKAAEESAKIVKDKKEQVLMMALQKRASLVSKGGSDSEQNNDALRAYKAAQARLAMPADKRERARKRWKDAARRVLSPAQQIKRAMGNFSKQKVNQSQTVVRRVEKLEEESKGYYKRIHQLEKLCKKLQGKVLKEAAAEFAIGKRMDSLMSATVNIGNGLLDFKEATTGYGAQLAFEAIEQDRDEEDRRGQSAIVRLNEVSNKNVVVKNLEEAAAKANCPQILSGKLSHLATKLSRPKAIDFDATEVAHLVEDILLMHGSEIDTLSSEVNNERVLSMKPKSPMRLLGSVVFTKAVLEDIKKDSADAVDISTKEFGLTLKDILRLELYRLMGGGSGAGGGNKRGDLAGYLDGEVERLDTDRKDLEKDLTKKLNALKKRADQLDVFQDQLASSIGEMDGVGAKVADIKTLLQMKAEKQELDNIGSVIGGVRDDLHAIRGALPPKSLTDSVKSMKSEVDKKANRSEVNKLRKNLKDLNSDTNPAITNRCLSCDRPLAPAPSPEQIGRMALSLELASFNHTRMKQSLGGAGLPAHWTNNSPVRAPLGSTVAGDPYKGYTKPKSPYSSLKSNSIRPKSAKPRMSGGGGKEKSGARVQTDIAKKQESIKYGFTKPLHLQLFDNVVPQHKLTSGYSGSSSNNNNNNNNSNNSNNETAIVVESKAKGLGMIASKGGVEGGGVGKIQVKISTPM</sequence>
<feature type="compositionally biased region" description="Low complexity" evidence="2">
    <location>
        <begin position="957"/>
        <end position="972"/>
    </location>
</feature>
<feature type="region of interest" description="Disordered" evidence="2">
    <location>
        <begin position="866"/>
        <end position="917"/>
    </location>
</feature>
<comment type="caution">
    <text evidence="3">The sequence shown here is derived from an EMBL/GenBank/DDBJ whole genome shotgun (WGS) entry which is preliminary data.</text>
</comment>
<feature type="compositionally biased region" description="Polar residues" evidence="2">
    <location>
        <begin position="28"/>
        <end position="42"/>
    </location>
</feature>
<keyword evidence="1" id="KW-0175">Coiled coil</keyword>
<feature type="compositionally biased region" description="Polar residues" evidence="2">
    <location>
        <begin position="886"/>
        <end position="896"/>
    </location>
</feature>
<accession>A0A9W7ET16</accession>
<feature type="region of interest" description="Disordered" evidence="2">
    <location>
        <begin position="1"/>
        <end position="42"/>
    </location>
</feature>
<reference evidence="4" key="1">
    <citation type="journal article" date="2023" name="Commun. Biol.">
        <title>Genome analysis of Parmales, the sister group of diatoms, reveals the evolutionary specialization of diatoms from phago-mixotrophs to photoautotrophs.</title>
        <authorList>
            <person name="Ban H."/>
            <person name="Sato S."/>
            <person name="Yoshikawa S."/>
            <person name="Yamada K."/>
            <person name="Nakamura Y."/>
            <person name="Ichinomiya M."/>
            <person name="Sato N."/>
            <person name="Blanc-Mathieu R."/>
            <person name="Endo H."/>
            <person name="Kuwata A."/>
            <person name="Ogata H."/>
        </authorList>
    </citation>
    <scope>NUCLEOTIDE SEQUENCE [LARGE SCALE GENOMIC DNA]</scope>
    <source>
        <strain evidence="4">NIES 3699</strain>
    </source>
</reference>
<protein>
    <submittedName>
        <fullName evidence="3">Uncharacterized protein</fullName>
    </submittedName>
</protein>
<gene>
    <name evidence="3" type="ORF">TrVE_jg4053</name>
</gene>
<feature type="compositionally biased region" description="Basic and acidic residues" evidence="2">
    <location>
        <begin position="162"/>
        <end position="175"/>
    </location>
</feature>
<organism evidence="3 4">
    <name type="scientific">Triparma verrucosa</name>
    <dbReference type="NCBI Taxonomy" id="1606542"/>
    <lineage>
        <taxon>Eukaryota</taxon>
        <taxon>Sar</taxon>
        <taxon>Stramenopiles</taxon>
        <taxon>Ochrophyta</taxon>
        <taxon>Bolidophyceae</taxon>
        <taxon>Parmales</taxon>
        <taxon>Triparmaceae</taxon>
        <taxon>Triparma</taxon>
    </lineage>
</organism>
<evidence type="ECO:0000256" key="1">
    <source>
        <dbReference type="SAM" id="Coils"/>
    </source>
</evidence>
<name>A0A9W7ET16_9STRA</name>
<dbReference type="Proteomes" id="UP001165160">
    <property type="component" value="Unassembled WGS sequence"/>
</dbReference>
<evidence type="ECO:0000256" key="2">
    <source>
        <dbReference type="SAM" id="MobiDB-lite"/>
    </source>
</evidence>
<dbReference type="EMBL" id="BRXX01000087">
    <property type="protein sequence ID" value="GMH88813.1"/>
    <property type="molecule type" value="Genomic_DNA"/>
</dbReference>
<dbReference type="AlphaFoldDB" id="A0A9W7ET16"/>
<evidence type="ECO:0000313" key="3">
    <source>
        <dbReference type="EMBL" id="GMH88813.1"/>
    </source>
</evidence>
<feature type="region of interest" description="Disordered" evidence="2">
    <location>
        <begin position="144"/>
        <end position="184"/>
    </location>
</feature>
<keyword evidence="4" id="KW-1185">Reference proteome</keyword>
<feature type="region of interest" description="Disordered" evidence="2">
    <location>
        <begin position="951"/>
        <end position="972"/>
    </location>
</feature>
<proteinExistence type="predicted"/>
<evidence type="ECO:0000313" key="4">
    <source>
        <dbReference type="Proteomes" id="UP001165160"/>
    </source>
</evidence>
<feature type="coiled-coil region" evidence="1">
    <location>
        <begin position="186"/>
        <end position="307"/>
    </location>
</feature>